<proteinExistence type="predicted"/>
<dbReference type="AlphaFoldDB" id="A0AAD7WZY6"/>
<keyword evidence="3" id="KW-1185">Reference proteome</keyword>
<dbReference type="Pfam" id="PF14529">
    <property type="entry name" value="Exo_endo_phos_2"/>
    <property type="match status" value="1"/>
</dbReference>
<feature type="domain" description="Endonuclease/exonuclease/phosphatase" evidence="1">
    <location>
        <begin position="98"/>
        <end position="211"/>
    </location>
</feature>
<reference evidence="2" key="1">
    <citation type="journal article" date="2023" name="Science">
        <title>Genome structures resolve the early diversification of teleost fishes.</title>
        <authorList>
            <person name="Parey E."/>
            <person name="Louis A."/>
            <person name="Montfort J."/>
            <person name="Bouchez O."/>
            <person name="Roques C."/>
            <person name="Iampietro C."/>
            <person name="Lluch J."/>
            <person name="Castinel A."/>
            <person name="Donnadieu C."/>
            <person name="Desvignes T."/>
            <person name="Floi Bucao C."/>
            <person name="Jouanno E."/>
            <person name="Wen M."/>
            <person name="Mejri S."/>
            <person name="Dirks R."/>
            <person name="Jansen H."/>
            <person name="Henkel C."/>
            <person name="Chen W.J."/>
            <person name="Zahm M."/>
            <person name="Cabau C."/>
            <person name="Klopp C."/>
            <person name="Thompson A.W."/>
            <person name="Robinson-Rechavi M."/>
            <person name="Braasch I."/>
            <person name="Lecointre G."/>
            <person name="Bobe J."/>
            <person name="Postlethwait J.H."/>
            <person name="Berthelot C."/>
            <person name="Roest Crollius H."/>
            <person name="Guiguen Y."/>
        </authorList>
    </citation>
    <scope>NUCLEOTIDE SEQUENCE</scope>
    <source>
        <strain evidence="2">NC1722</strain>
    </source>
</reference>
<dbReference type="InterPro" id="IPR052560">
    <property type="entry name" value="RdDP_mobile_element"/>
</dbReference>
<dbReference type="GO" id="GO:0003824">
    <property type="term" value="F:catalytic activity"/>
    <property type="evidence" value="ECO:0007669"/>
    <property type="project" value="InterPro"/>
</dbReference>
<dbReference type="EMBL" id="JAINUG010000008">
    <property type="protein sequence ID" value="KAJ8415961.1"/>
    <property type="molecule type" value="Genomic_DNA"/>
</dbReference>
<evidence type="ECO:0000313" key="3">
    <source>
        <dbReference type="Proteomes" id="UP001221898"/>
    </source>
</evidence>
<gene>
    <name evidence="2" type="ORF">AAFF_G00405180</name>
</gene>
<dbReference type="PANTHER" id="PTHR36688">
    <property type="entry name" value="ENDO/EXONUCLEASE/PHOSPHATASE DOMAIN-CONTAINING PROTEIN"/>
    <property type="match status" value="1"/>
</dbReference>
<sequence>MSALVVTSINVEGYSKTKAEVIASHCSGNDIICMQETHLGLKSNRPTLPGMKLVAEIRHPKYGSAVFVNPLLDVRDIYTNSSDTNIETVTVCLPEISITSLYKPPASPFVWPDIPTKCRKKYAVVIGDFNSHHTRWGYDNTNRDGELVESWMKNTNMELELIHDAKLPKSFNSCHWRKGYNPDLCFISKRLAHLSEKAVLIPLPKSQHQPISITIKPAITKTEVPFRRRFNLKKAKWTEYSEGMERALLDVEPTPDNYTMFVQAVKKTACACIPRGCRKEYIAGLTEESLQLLESYETEFVNDPFSDTTSELGDALTESLGRERRKAWQDLIENINMTQNSKKAWPTIRKLNGDKITPPSVSDITPSQVGSQLVANGRRAETRRAKGAHHSTVIPGNQQNMSIITKPFTSEEFEAGLNTMKLGKAAGPDDILTEMITHLGPVAKQWSSFLDTSEALETTPTDARTTEWQKQWNSLGSQAAQWKERGITPDECLATGHDQPWAVWKTLNRLRVGEGRCKASMKKWNITTSDACACGEPQTMEHLMNCTQAPQCTGDDLAEPTAAALACANHWKDEI</sequence>
<dbReference type="SUPFAM" id="SSF56219">
    <property type="entry name" value="DNase I-like"/>
    <property type="match status" value="1"/>
</dbReference>
<evidence type="ECO:0000313" key="2">
    <source>
        <dbReference type="EMBL" id="KAJ8415961.1"/>
    </source>
</evidence>
<name>A0AAD7WZY6_9TELE</name>
<organism evidence="2 3">
    <name type="scientific">Aldrovandia affinis</name>
    <dbReference type="NCBI Taxonomy" id="143900"/>
    <lineage>
        <taxon>Eukaryota</taxon>
        <taxon>Metazoa</taxon>
        <taxon>Chordata</taxon>
        <taxon>Craniata</taxon>
        <taxon>Vertebrata</taxon>
        <taxon>Euteleostomi</taxon>
        <taxon>Actinopterygii</taxon>
        <taxon>Neopterygii</taxon>
        <taxon>Teleostei</taxon>
        <taxon>Notacanthiformes</taxon>
        <taxon>Halosauridae</taxon>
        <taxon>Aldrovandia</taxon>
    </lineage>
</organism>
<accession>A0AAD7WZY6</accession>
<dbReference type="Proteomes" id="UP001221898">
    <property type="component" value="Unassembled WGS sequence"/>
</dbReference>
<protein>
    <recommendedName>
        <fullName evidence="1">Endonuclease/exonuclease/phosphatase domain-containing protein</fullName>
    </recommendedName>
</protein>
<evidence type="ECO:0000259" key="1">
    <source>
        <dbReference type="Pfam" id="PF14529"/>
    </source>
</evidence>
<dbReference type="InterPro" id="IPR036691">
    <property type="entry name" value="Endo/exonu/phosph_ase_sf"/>
</dbReference>
<dbReference type="PANTHER" id="PTHR36688:SF1">
    <property type="entry name" value="ENDONUCLEASE_EXONUCLEASE_PHOSPHATASE DOMAIN-CONTAINING PROTEIN"/>
    <property type="match status" value="1"/>
</dbReference>
<comment type="caution">
    <text evidence="2">The sequence shown here is derived from an EMBL/GenBank/DDBJ whole genome shotgun (WGS) entry which is preliminary data.</text>
</comment>
<dbReference type="Gene3D" id="3.60.10.10">
    <property type="entry name" value="Endonuclease/exonuclease/phosphatase"/>
    <property type="match status" value="1"/>
</dbReference>
<dbReference type="InterPro" id="IPR005135">
    <property type="entry name" value="Endo/exonuclease/phosphatase"/>
</dbReference>